<evidence type="ECO:0000313" key="1">
    <source>
        <dbReference type="EMBL" id="CAB4129643.1"/>
    </source>
</evidence>
<reference evidence="1" key="1">
    <citation type="submission" date="2020-04" db="EMBL/GenBank/DDBJ databases">
        <authorList>
            <person name="Chiriac C."/>
            <person name="Salcher M."/>
            <person name="Ghai R."/>
            <person name="Kavagutti S V."/>
        </authorList>
    </citation>
    <scope>NUCLEOTIDE SEQUENCE</scope>
</reference>
<accession>A0A6J5L8I8</accession>
<gene>
    <name evidence="1" type="ORF">UFOVP116_67</name>
</gene>
<proteinExistence type="predicted"/>
<sequence>MSCCIVVTFRYLFICIVDENYKNLSQSYPFISYVGYGEFEYIGVIQNSDDSITTIYDYGAIKDPALRKKFLMLADQWWWESNRKIPINLFLKKEWAEFKVYLKTLNSKTVEVKFGPMPNLNDLNAKKSKRKSVTSIKRPK</sequence>
<organism evidence="1">
    <name type="scientific">uncultured Caudovirales phage</name>
    <dbReference type="NCBI Taxonomy" id="2100421"/>
    <lineage>
        <taxon>Viruses</taxon>
        <taxon>Duplodnaviria</taxon>
        <taxon>Heunggongvirae</taxon>
        <taxon>Uroviricota</taxon>
        <taxon>Caudoviricetes</taxon>
        <taxon>Peduoviridae</taxon>
        <taxon>Maltschvirus</taxon>
        <taxon>Maltschvirus maltsch</taxon>
    </lineage>
</organism>
<name>A0A6J5L8I8_9CAUD</name>
<dbReference type="EMBL" id="LR796237">
    <property type="protein sequence ID" value="CAB4129643.1"/>
    <property type="molecule type" value="Genomic_DNA"/>
</dbReference>
<protein>
    <submittedName>
        <fullName evidence="1">Uncharacterized protein</fullName>
    </submittedName>
</protein>